<keyword evidence="3" id="KW-1185">Reference proteome</keyword>
<evidence type="ECO:0000259" key="1">
    <source>
        <dbReference type="PROSITE" id="PS50995"/>
    </source>
</evidence>
<dbReference type="InterPro" id="IPR039422">
    <property type="entry name" value="MarR/SlyA-like"/>
</dbReference>
<dbReference type="AlphaFoldDB" id="W4LEV8"/>
<dbReference type="GO" id="GO:0006950">
    <property type="term" value="P:response to stress"/>
    <property type="evidence" value="ECO:0007669"/>
    <property type="project" value="TreeGrafter"/>
</dbReference>
<feature type="domain" description="HTH marR-type" evidence="1">
    <location>
        <begin position="14"/>
        <end position="146"/>
    </location>
</feature>
<dbReference type="InterPro" id="IPR000835">
    <property type="entry name" value="HTH_MarR-typ"/>
</dbReference>
<sequence length="150" mass="17083">MGTKYVGTEHEQLALSAYINLVRAAESILSRLNQRRSPEALTLRQYMVMDALYFLGPLSQKEIGIKVLKSGGNITMVVKNLERDGLVTRERRPEDQRTMTVQLTPEGQQLMEEIVPQRLQAIVEEMSILSPKELRMLRGLSRMVGKAQRD</sequence>
<dbReference type="GO" id="GO:0003700">
    <property type="term" value="F:DNA-binding transcription factor activity"/>
    <property type="evidence" value="ECO:0007669"/>
    <property type="project" value="InterPro"/>
</dbReference>
<accession>W4LEV8</accession>
<dbReference type="SUPFAM" id="SSF46785">
    <property type="entry name" value="Winged helix' DNA-binding domain"/>
    <property type="match status" value="1"/>
</dbReference>
<dbReference type="Gene3D" id="1.10.10.10">
    <property type="entry name" value="Winged helix-like DNA-binding domain superfamily/Winged helix DNA-binding domain"/>
    <property type="match status" value="1"/>
</dbReference>
<dbReference type="HOGENOM" id="CLU_083287_27_2_7"/>
<reference evidence="2 3" key="1">
    <citation type="journal article" date="2014" name="Nature">
        <title>An environmental bacterial taxon with a large and distinct metabolic repertoire.</title>
        <authorList>
            <person name="Wilson M.C."/>
            <person name="Mori T."/>
            <person name="Ruckert C."/>
            <person name="Uria A.R."/>
            <person name="Helf M.J."/>
            <person name="Takada K."/>
            <person name="Gernert C."/>
            <person name="Steffens U.A."/>
            <person name="Heycke N."/>
            <person name="Schmitt S."/>
            <person name="Rinke C."/>
            <person name="Helfrich E.J."/>
            <person name="Brachmann A.O."/>
            <person name="Gurgui C."/>
            <person name="Wakimoto T."/>
            <person name="Kracht M."/>
            <person name="Crusemann M."/>
            <person name="Hentschel U."/>
            <person name="Abe I."/>
            <person name="Matsunaga S."/>
            <person name="Kalinowski J."/>
            <person name="Takeyama H."/>
            <person name="Piel J."/>
        </authorList>
    </citation>
    <scope>NUCLEOTIDE SEQUENCE [LARGE SCALE GENOMIC DNA]</scope>
    <source>
        <strain evidence="3">TSY1</strain>
    </source>
</reference>
<dbReference type="Pfam" id="PF01047">
    <property type="entry name" value="MarR"/>
    <property type="match status" value="1"/>
</dbReference>
<evidence type="ECO:0000313" key="2">
    <source>
        <dbReference type="EMBL" id="ETW96532.1"/>
    </source>
</evidence>
<proteinExistence type="predicted"/>
<dbReference type="PANTHER" id="PTHR33164:SF101">
    <property type="entry name" value="TRANSCRIPTIONAL REPRESSOR MPRA"/>
    <property type="match status" value="1"/>
</dbReference>
<organism evidence="2 3">
    <name type="scientific">Entotheonella factor</name>
    <dbReference type="NCBI Taxonomy" id="1429438"/>
    <lineage>
        <taxon>Bacteria</taxon>
        <taxon>Pseudomonadati</taxon>
        <taxon>Nitrospinota/Tectimicrobiota group</taxon>
        <taxon>Candidatus Tectimicrobiota</taxon>
        <taxon>Candidatus Entotheonellia</taxon>
        <taxon>Candidatus Entotheonellales</taxon>
        <taxon>Candidatus Entotheonellaceae</taxon>
        <taxon>Candidatus Entotheonella</taxon>
    </lineage>
</organism>
<protein>
    <recommendedName>
        <fullName evidence="1">HTH marR-type domain-containing protein</fullName>
    </recommendedName>
</protein>
<gene>
    <name evidence="2" type="ORF">ETSY1_26245</name>
</gene>
<name>W4LEV8_ENTF1</name>
<evidence type="ECO:0000313" key="3">
    <source>
        <dbReference type="Proteomes" id="UP000019141"/>
    </source>
</evidence>
<dbReference type="InterPro" id="IPR036390">
    <property type="entry name" value="WH_DNA-bd_sf"/>
</dbReference>
<dbReference type="PRINTS" id="PR00598">
    <property type="entry name" value="HTHMARR"/>
</dbReference>
<dbReference type="EMBL" id="AZHW01000774">
    <property type="protein sequence ID" value="ETW96532.1"/>
    <property type="molecule type" value="Genomic_DNA"/>
</dbReference>
<dbReference type="Proteomes" id="UP000019141">
    <property type="component" value="Unassembled WGS sequence"/>
</dbReference>
<dbReference type="InterPro" id="IPR036388">
    <property type="entry name" value="WH-like_DNA-bd_sf"/>
</dbReference>
<dbReference type="SMART" id="SM00347">
    <property type="entry name" value="HTH_MARR"/>
    <property type="match status" value="1"/>
</dbReference>
<dbReference type="PANTHER" id="PTHR33164">
    <property type="entry name" value="TRANSCRIPTIONAL REGULATOR, MARR FAMILY"/>
    <property type="match status" value="1"/>
</dbReference>
<comment type="caution">
    <text evidence="2">The sequence shown here is derived from an EMBL/GenBank/DDBJ whole genome shotgun (WGS) entry which is preliminary data.</text>
</comment>
<dbReference type="PROSITE" id="PS50995">
    <property type="entry name" value="HTH_MARR_2"/>
    <property type="match status" value="1"/>
</dbReference>